<organism evidence="1 2">
    <name type="scientific">Aquilegia coerulea</name>
    <name type="common">Rocky mountain columbine</name>
    <dbReference type="NCBI Taxonomy" id="218851"/>
    <lineage>
        <taxon>Eukaryota</taxon>
        <taxon>Viridiplantae</taxon>
        <taxon>Streptophyta</taxon>
        <taxon>Embryophyta</taxon>
        <taxon>Tracheophyta</taxon>
        <taxon>Spermatophyta</taxon>
        <taxon>Magnoliopsida</taxon>
        <taxon>Ranunculales</taxon>
        <taxon>Ranunculaceae</taxon>
        <taxon>Thalictroideae</taxon>
        <taxon>Aquilegia</taxon>
    </lineage>
</organism>
<evidence type="ECO:0000313" key="1">
    <source>
        <dbReference type="EMBL" id="PIA29104.1"/>
    </source>
</evidence>
<protein>
    <submittedName>
        <fullName evidence="1">Uncharacterized protein</fullName>
    </submittedName>
</protein>
<keyword evidence="2" id="KW-1185">Reference proteome</keyword>
<name>A0A2G5CCW2_AQUCA</name>
<accession>A0A2G5CCW2</accession>
<proteinExistence type="predicted"/>
<gene>
    <name evidence="1" type="ORF">AQUCO_06200004v1</name>
</gene>
<dbReference type="InParanoid" id="A0A2G5CCW2"/>
<dbReference type="Proteomes" id="UP000230069">
    <property type="component" value="Unassembled WGS sequence"/>
</dbReference>
<dbReference type="EMBL" id="KZ305079">
    <property type="protein sequence ID" value="PIA29104.1"/>
    <property type="molecule type" value="Genomic_DNA"/>
</dbReference>
<sequence>MISHLISQELLFNTFFPSSLTQDIKPEDLVYLIKLSKHLDHGSPGYKIQDIRSNLFMVIKAADFKRRTRPISQFYTSNKND</sequence>
<evidence type="ECO:0000313" key="2">
    <source>
        <dbReference type="Proteomes" id="UP000230069"/>
    </source>
</evidence>
<reference evidence="1 2" key="1">
    <citation type="submission" date="2017-09" db="EMBL/GenBank/DDBJ databases">
        <title>WGS assembly of Aquilegia coerulea Goldsmith.</title>
        <authorList>
            <person name="Hodges S."/>
            <person name="Kramer E."/>
            <person name="Nordborg M."/>
            <person name="Tomkins J."/>
            <person name="Borevitz J."/>
            <person name="Derieg N."/>
            <person name="Yan J."/>
            <person name="Mihaltcheva S."/>
            <person name="Hayes R.D."/>
            <person name="Rokhsar D."/>
        </authorList>
    </citation>
    <scope>NUCLEOTIDE SEQUENCE [LARGE SCALE GENOMIC DNA]</scope>
    <source>
        <strain evidence="2">cv. Goldsmith</strain>
    </source>
</reference>
<dbReference type="AlphaFoldDB" id="A0A2G5CCW2"/>